<dbReference type="InterPro" id="IPR029052">
    <property type="entry name" value="Metallo-depent_PP-like"/>
</dbReference>
<protein>
    <submittedName>
        <fullName evidence="4">5'-nucleotidase</fullName>
        <ecNumber evidence="4">3.1.3.5</ecNumber>
    </submittedName>
</protein>
<evidence type="ECO:0000313" key="5">
    <source>
        <dbReference type="EMBL" id="KPL89168.1"/>
    </source>
</evidence>
<feature type="compositionally biased region" description="Low complexity" evidence="2">
    <location>
        <begin position="36"/>
        <end position="61"/>
    </location>
</feature>
<dbReference type="Pfam" id="PF02872">
    <property type="entry name" value="5_nucleotid_C"/>
    <property type="match status" value="1"/>
</dbReference>
<comment type="caution">
    <text evidence="4">The sequence shown here is derived from an EMBL/GenBank/DDBJ whole genome shotgun (WGS) entry which is preliminary data.</text>
</comment>
<dbReference type="Proteomes" id="UP000037784">
    <property type="component" value="Unassembled WGS sequence"/>
</dbReference>
<dbReference type="InParanoid" id="A0A0M8K8T0"/>
<dbReference type="SUPFAM" id="SSF56300">
    <property type="entry name" value="Metallo-dependent phosphatases"/>
    <property type="match status" value="1"/>
</dbReference>
<reference evidence="5 7" key="2">
    <citation type="submission" date="2015-07" db="EMBL/GenBank/DDBJ databases">
        <title>Whole genome sequence of Ardenticatena maritima DSM 23922.</title>
        <authorList>
            <person name="Hemp J."/>
            <person name="Ward L.M."/>
            <person name="Pace L.A."/>
            <person name="Fischer W.W."/>
        </authorList>
    </citation>
    <scope>NUCLEOTIDE SEQUENCE [LARGE SCALE GENOMIC DNA]</scope>
    <source>
        <strain evidence="5 7">110S</strain>
    </source>
</reference>
<dbReference type="AlphaFoldDB" id="A0A0M8K8T0"/>
<feature type="region of interest" description="Disordered" evidence="2">
    <location>
        <begin position="25"/>
        <end position="62"/>
    </location>
</feature>
<feature type="compositionally biased region" description="Pro residues" evidence="2">
    <location>
        <begin position="25"/>
        <end position="35"/>
    </location>
</feature>
<feature type="signal peptide" evidence="1">
    <location>
        <begin position="1"/>
        <end position="20"/>
    </location>
</feature>
<dbReference type="PROSITE" id="PS51257">
    <property type="entry name" value="PROKAR_LIPOPROTEIN"/>
    <property type="match status" value="1"/>
</dbReference>
<dbReference type="InterPro" id="IPR008334">
    <property type="entry name" value="5'-Nucleotdase_C"/>
</dbReference>
<reference evidence="6" key="3">
    <citation type="submission" date="2015-08" db="EMBL/GenBank/DDBJ databases">
        <title>Draft Genome Sequence of a Heterotrophic Facultative Anaerobic Bacterium Ardenticatena maritima Strain 110S.</title>
        <authorList>
            <person name="Kawaichi S."/>
            <person name="Yoshida T."/>
            <person name="Sako Y."/>
            <person name="Nakamura R."/>
        </authorList>
    </citation>
    <scope>NUCLEOTIDE SEQUENCE [LARGE SCALE GENOMIC DNA]</scope>
    <source>
        <strain evidence="6">110S</strain>
    </source>
</reference>
<proteinExistence type="inferred from homology"/>
<dbReference type="SUPFAM" id="SSF55816">
    <property type="entry name" value="5'-nucleotidase (syn. UDP-sugar hydrolase), C-terminal domain"/>
    <property type="match status" value="1"/>
</dbReference>
<dbReference type="EMBL" id="BBZA01000226">
    <property type="protein sequence ID" value="GAP64153.1"/>
    <property type="molecule type" value="Genomic_DNA"/>
</dbReference>
<dbReference type="Gene3D" id="3.60.21.10">
    <property type="match status" value="1"/>
</dbReference>
<name>A0A0M8K8T0_9CHLR</name>
<evidence type="ECO:0000313" key="7">
    <source>
        <dbReference type="Proteomes" id="UP000050502"/>
    </source>
</evidence>
<dbReference type="CDD" id="cd00845">
    <property type="entry name" value="MPP_UshA_N_like"/>
    <property type="match status" value="1"/>
</dbReference>
<dbReference type="GO" id="GO:0009166">
    <property type="term" value="P:nucleotide catabolic process"/>
    <property type="evidence" value="ECO:0007669"/>
    <property type="project" value="InterPro"/>
</dbReference>
<dbReference type="GO" id="GO:0030288">
    <property type="term" value="C:outer membrane-bounded periplasmic space"/>
    <property type="evidence" value="ECO:0007669"/>
    <property type="project" value="TreeGrafter"/>
</dbReference>
<accession>A0A0M8K8T0</accession>
<dbReference type="EC" id="3.1.3.5" evidence="4"/>
<dbReference type="EMBL" id="LGKN01000003">
    <property type="protein sequence ID" value="KPL89168.1"/>
    <property type="molecule type" value="Genomic_DNA"/>
</dbReference>
<dbReference type="PROSITE" id="PS00786">
    <property type="entry name" value="5_NUCLEOTIDASE_2"/>
    <property type="match status" value="1"/>
</dbReference>
<feature type="chain" id="PRO_5007355421" evidence="1">
    <location>
        <begin position="21"/>
        <end position="526"/>
    </location>
</feature>
<keyword evidence="6" id="KW-1185">Reference proteome</keyword>
<dbReference type="STRING" id="872965.SE16_01260"/>
<dbReference type="InterPro" id="IPR006146">
    <property type="entry name" value="5'-Nucleotdase_CS"/>
</dbReference>
<keyword evidence="1" id="KW-0732">Signal</keyword>
<dbReference type="GO" id="GO:0000166">
    <property type="term" value="F:nucleotide binding"/>
    <property type="evidence" value="ECO:0007669"/>
    <property type="project" value="UniProtKB-KW"/>
</dbReference>
<dbReference type="PANTHER" id="PTHR11575">
    <property type="entry name" value="5'-NUCLEOTIDASE-RELATED"/>
    <property type="match status" value="1"/>
</dbReference>
<evidence type="ECO:0000259" key="3">
    <source>
        <dbReference type="Pfam" id="PF02872"/>
    </source>
</evidence>
<evidence type="ECO:0000256" key="1">
    <source>
        <dbReference type="RuleBase" id="RU362119"/>
    </source>
</evidence>
<organism evidence="4 6">
    <name type="scientific">Ardenticatena maritima</name>
    <dbReference type="NCBI Taxonomy" id="872965"/>
    <lineage>
        <taxon>Bacteria</taxon>
        <taxon>Bacillati</taxon>
        <taxon>Chloroflexota</taxon>
        <taxon>Ardenticatenia</taxon>
        <taxon>Ardenticatenales</taxon>
        <taxon>Ardenticatenaceae</taxon>
        <taxon>Ardenticatena</taxon>
    </lineage>
</organism>
<dbReference type="Gene3D" id="3.90.780.10">
    <property type="entry name" value="5'-Nucleotidase, C-terminal domain"/>
    <property type="match status" value="2"/>
</dbReference>
<dbReference type="InterPro" id="IPR036907">
    <property type="entry name" value="5'-Nucleotdase_C_sf"/>
</dbReference>
<dbReference type="GO" id="GO:0008253">
    <property type="term" value="F:5'-nucleotidase activity"/>
    <property type="evidence" value="ECO:0007669"/>
    <property type="project" value="UniProtKB-EC"/>
</dbReference>
<keyword evidence="1 4" id="KW-0378">Hydrolase</keyword>
<dbReference type="Proteomes" id="UP000050502">
    <property type="component" value="Unassembled WGS sequence"/>
</dbReference>
<gene>
    <name evidence="4" type="ORF">ARMA_2576</name>
    <name evidence="5" type="ORF">SE16_01260</name>
</gene>
<dbReference type="RefSeq" id="WP_054493887.1">
    <property type="nucleotide sequence ID" value="NZ_BBZA01000226.1"/>
</dbReference>
<dbReference type="GO" id="GO:0046872">
    <property type="term" value="F:metal ion binding"/>
    <property type="evidence" value="ECO:0007669"/>
    <property type="project" value="InterPro"/>
</dbReference>
<evidence type="ECO:0000313" key="6">
    <source>
        <dbReference type="Proteomes" id="UP000037784"/>
    </source>
</evidence>
<feature type="domain" description="5'-Nucleotidase C-terminal" evidence="3">
    <location>
        <begin position="364"/>
        <end position="478"/>
    </location>
</feature>
<evidence type="ECO:0000256" key="2">
    <source>
        <dbReference type="SAM" id="MobiDB-lite"/>
    </source>
</evidence>
<evidence type="ECO:0000313" key="4">
    <source>
        <dbReference type="EMBL" id="GAP64153.1"/>
    </source>
</evidence>
<sequence length="526" mass="57244">MFARRLLFTLAILACGLVLACQPASPAPTPTPTPTPTVSSAATATPPATTTPETVHSTPTTDEIRHLTILYTNDEHGWLEPHERDGRRVGGVAELLTRWRTEEGYDPADESFLLLSGGDNWTGPAISSFFDGESAYEVMDAMGYDVSAIGNHEFDFGLDVLKARMAEGLITYVAANIVDAETGNIPEGFTPYTILDANGVRVGIVGLTTTSTPYTTKPNNVASLRFRPYDETLREWVPRLREEGADIVIALGHICLDEIQALVPTAAQLGVDVLTGGHCNEFVADERDGVHIIIGGKHWESYARLDLDVDPTTNRIVSANASLHTHTPDALTPDPDVAMIVARWRDAAADVLEEPIGYTENGIKRGSALYNLVTDAWRFAYPNADIAYTNLGGFRADLSPGVITVGDVYGVLPFDNTLVDVEVSGQDILDNFACCGGTFSGMRFQGGTFVLDNGNPLDRDATYHVLINDFMYAGGDGYLFGEQDPNGYDTTIPWQQPVIEYIRALDTSPEAPLETRIDTSHRGWRR</sequence>
<reference evidence="4 6" key="1">
    <citation type="journal article" date="2015" name="Genome Announc.">
        <title>Draft Genome Sequence of a Heterotrophic Facultative Anaerobic Thermophilic Bacterium, Ardenticatena maritima Strain 110ST.</title>
        <authorList>
            <person name="Kawaichi S."/>
            <person name="Yoshida T."/>
            <person name="Sako Y."/>
            <person name="Nakamura R."/>
        </authorList>
    </citation>
    <scope>NUCLEOTIDE SEQUENCE [LARGE SCALE GENOMIC DNA]</scope>
    <source>
        <strain evidence="4 6">110S</strain>
    </source>
</reference>
<dbReference type="OrthoDB" id="9801679at2"/>
<keyword evidence="1" id="KW-0547">Nucleotide-binding</keyword>
<dbReference type="PRINTS" id="PR01607">
    <property type="entry name" value="APYRASEFAMLY"/>
</dbReference>
<dbReference type="PANTHER" id="PTHR11575:SF24">
    <property type="entry name" value="5'-NUCLEOTIDASE"/>
    <property type="match status" value="1"/>
</dbReference>
<dbReference type="InterPro" id="IPR006179">
    <property type="entry name" value="5_nucleotidase/apyrase"/>
</dbReference>
<comment type="similarity">
    <text evidence="1">Belongs to the 5'-nucleotidase family.</text>
</comment>